<dbReference type="InterPro" id="IPR023674">
    <property type="entry name" value="Ribosomal_uL1-like"/>
</dbReference>
<name>A0A090BWH3_9ENTR</name>
<keyword evidence="5 11" id="KW-0810">Translation regulation</keyword>
<dbReference type="EMBL" id="AP014521">
    <property type="protein sequence ID" value="BAP58606.1"/>
    <property type="molecule type" value="Genomic_DNA"/>
</dbReference>
<evidence type="ECO:0000256" key="6">
    <source>
        <dbReference type="ARBA" id="ARBA00022884"/>
    </source>
</evidence>
<dbReference type="GO" id="GO:0022625">
    <property type="term" value="C:cytosolic large ribosomal subunit"/>
    <property type="evidence" value="ECO:0007669"/>
    <property type="project" value="TreeGrafter"/>
</dbReference>
<accession>A0A090BWH3</accession>
<dbReference type="Gene3D" id="3.30.190.20">
    <property type="match status" value="1"/>
</dbReference>
<keyword evidence="8 11" id="KW-0687">Ribonucleoprotein</keyword>
<dbReference type="AlphaFoldDB" id="A0A090BWH3"/>
<dbReference type="PANTHER" id="PTHR36427">
    <property type="entry name" value="54S RIBOSOMAL PROTEIN L1, MITOCHONDRIAL"/>
    <property type="match status" value="1"/>
</dbReference>
<evidence type="ECO:0000256" key="8">
    <source>
        <dbReference type="ARBA" id="ARBA00023274"/>
    </source>
</evidence>
<comment type="subunit">
    <text evidence="11">Part of the 50S ribosomal subunit.</text>
</comment>
<comment type="function">
    <text evidence="11">Binds directly to 23S rRNA. The L1 stalk is quite mobile in the ribosome, and is involved in E site tRNA release.</text>
</comment>
<dbReference type="Pfam" id="PF00687">
    <property type="entry name" value="Ribosomal_L1"/>
    <property type="match status" value="1"/>
</dbReference>
<sequence>MIKLTKRMRDIHKKVDYSVQYAIDDAISLLKDTASNRFVESVDIAVNLGIDSRKSDQNVRGSSFLPHGLGRTTRIAVFAEGNNADLAKSAGADIVGMESLSNQIKKNEIKFDVLIASPDVMSIVSGLGQILGPKGLMPNPKLGTVTNNLKETIKNIKLGQVRYRNDKNGIIHATIGKINFDINKIKENLVSLLKSLKKNKPSNSKGTFFKKITLSTTMGVGLMVDQNSLNLSKN</sequence>
<dbReference type="CDD" id="cd00403">
    <property type="entry name" value="Ribosomal_L1"/>
    <property type="match status" value="1"/>
</dbReference>
<evidence type="ECO:0000256" key="11">
    <source>
        <dbReference type="HAMAP-Rule" id="MF_01318"/>
    </source>
</evidence>
<evidence type="ECO:0000256" key="9">
    <source>
        <dbReference type="ARBA" id="ARBA00035241"/>
    </source>
</evidence>
<dbReference type="SUPFAM" id="SSF56808">
    <property type="entry name" value="Ribosomal protein L1"/>
    <property type="match status" value="1"/>
</dbReference>
<comment type="function">
    <text evidence="10 11">Protein L1 is also a translational repressor protein, it controls the translation of the L11 operon by binding to its mRNA.</text>
</comment>
<dbReference type="InterPro" id="IPR005878">
    <property type="entry name" value="Ribosom_uL1_bac-type"/>
</dbReference>
<keyword evidence="14" id="KW-1185">Reference proteome</keyword>
<comment type="similarity">
    <text evidence="1 11 12">Belongs to the universal ribosomal protein uL1 family.</text>
</comment>
<dbReference type="HOGENOM" id="CLU_062853_0_0_6"/>
<dbReference type="OrthoDB" id="9803740at2"/>
<organism evidence="13 14">
    <name type="scientific">Candidatus Tachikawaea gelatinosa</name>
    <dbReference type="NCBI Taxonomy" id="1410383"/>
    <lineage>
        <taxon>Bacteria</taxon>
        <taxon>Pseudomonadati</taxon>
        <taxon>Pseudomonadota</taxon>
        <taxon>Gammaproteobacteria</taxon>
        <taxon>Enterobacterales</taxon>
        <taxon>Enterobacteriaceae</taxon>
        <taxon>Candidatus Tachikawaea</taxon>
    </lineage>
</organism>
<dbReference type="InterPro" id="IPR002143">
    <property type="entry name" value="Ribosomal_uL1"/>
</dbReference>
<dbReference type="InterPro" id="IPR016095">
    <property type="entry name" value="Ribosomal_uL1_3-a/b-sand"/>
</dbReference>
<keyword evidence="6 11" id="KW-0694">RNA-binding</keyword>
<evidence type="ECO:0000256" key="10">
    <source>
        <dbReference type="ARBA" id="ARBA00059110"/>
    </source>
</evidence>
<reference evidence="14" key="1">
    <citation type="submission" date="2013-11" db="EMBL/GenBank/DDBJ databases">
        <title>Symbiont-containing voluminous jelly as an extraordinary maternal gift for overwintering insect nymphs.</title>
        <authorList>
            <person name="Kaiwa N."/>
            <person name="Hosokawa T."/>
            <person name="Nikoh N."/>
            <person name="Meng X.Y."/>
            <person name="Tanahashi M."/>
            <person name="Moriyama M."/>
            <person name="Maeda T."/>
            <person name="Yamaguchi K."/>
            <person name="Shigenobu S."/>
            <person name="Ito M."/>
            <person name="Fukatsu T."/>
        </authorList>
    </citation>
    <scope>NUCLEOTIDE SEQUENCE [LARGE SCALE GENOMIC DNA]</scope>
    <source>
        <strain evidence="14">UwTKB</strain>
    </source>
</reference>
<evidence type="ECO:0000256" key="4">
    <source>
        <dbReference type="ARBA" id="ARBA00022730"/>
    </source>
</evidence>
<evidence type="ECO:0000256" key="2">
    <source>
        <dbReference type="ARBA" id="ARBA00022491"/>
    </source>
</evidence>
<dbReference type="GO" id="GO:0006417">
    <property type="term" value="P:regulation of translation"/>
    <property type="evidence" value="ECO:0007669"/>
    <property type="project" value="UniProtKB-KW"/>
</dbReference>
<evidence type="ECO:0000313" key="13">
    <source>
        <dbReference type="EMBL" id="BAP58606.1"/>
    </source>
</evidence>
<dbReference type="GO" id="GO:0019843">
    <property type="term" value="F:rRNA binding"/>
    <property type="evidence" value="ECO:0007669"/>
    <property type="project" value="UniProtKB-UniRule"/>
</dbReference>
<dbReference type="GO" id="GO:0003735">
    <property type="term" value="F:structural constituent of ribosome"/>
    <property type="evidence" value="ECO:0007669"/>
    <property type="project" value="InterPro"/>
</dbReference>
<evidence type="ECO:0000313" key="14">
    <source>
        <dbReference type="Proteomes" id="UP000031627"/>
    </source>
</evidence>
<evidence type="ECO:0000256" key="5">
    <source>
        <dbReference type="ARBA" id="ARBA00022845"/>
    </source>
</evidence>
<evidence type="ECO:0000256" key="3">
    <source>
        <dbReference type="ARBA" id="ARBA00022555"/>
    </source>
</evidence>
<dbReference type="Gene3D" id="3.40.50.790">
    <property type="match status" value="1"/>
</dbReference>
<dbReference type="InterPro" id="IPR023673">
    <property type="entry name" value="Ribosomal_uL1_CS"/>
</dbReference>
<evidence type="ECO:0000256" key="7">
    <source>
        <dbReference type="ARBA" id="ARBA00022980"/>
    </source>
</evidence>
<evidence type="ECO:0000256" key="12">
    <source>
        <dbReference type="RuleBase" id="RU000659"/>
    </source>
</evidence>
<dbReference type="RefSeq" id="WP_041063030.1">
    <property type="nucleotide sequence ID" value="NZ_AP014521.1"/>
</dbReference>
<dbReference type="GO" id="GO:0006412">
    <property type="term" value="P:translation"/>
    <property type="evidence" value="ECO:0007669"/>
    <property type="project" value="UniProtKB-UniRule"/>
</dbReference>
<dbReference type="STRING" id="1410383.TGUWTKB_3740"/>
<dbReference type="HAMAP" id="MF_01318_B">
    <property type="entry name" value="Ribosomal_uL1_B"/>
    <property type="match status" value="1"/>
</dbReference>
<dbReference type="PIRSF" id="PIRSF002155">
    <property type="entry name" value="Ribosomal_L1"/>
    <property type="match status" value="1"/>
</dbReference>
<keyword evidence="4 11" id="KW-0699">rRNA-binding</keyword>
<evidence type="ECO:0000256" key="1">
    <source>
        <dbReference type="ARBA" id="ARBA00010531"/>
    </source>
</evidence>
<keyword evidence="2 11" id="KW-0678">Repressor</keyword>
<proteinExistence type="inferred from homology"/>
<dbReference type="InterPro" id="IPR028364">
    <property type="entry name" value="Ribosomal_uL1/biogenesis"/>
</dbReference>
<protein>
    <recommendedName>
        <fullName evidence="9 11">Large ribosomal subunit protein uL1</fullName>
    </recommendedName>
</protein>
<dbReference type="GO" id="GO:0000049">
    <property type="term" value="F:tRNA binding"/>
    <property type="evidence" value="ECO:0007669"/>
    <property type="project" value="UniProtKB-KW"/>
</dbReference>
<keyword evidence="7 11" id="KW-0689">Ribosomal protein</keyword>
<dbReference type="PROSITE" id="PS01199">
    <property type="entry name" value="RIBOSOMAL_L1"/>
    <property type="match status" value="1"/>
</dbReference>
<dbReference type="KEGG" id="sbw:TGUWTKB_3740"/>
<dbReference type="PANTHER" id="PTHR36427:SF3">
    <property type="entry name" value="LARGE RIBOSOMAL SUBUNIT PROTEIN UL1M"/>
    <property type="match status" value="1"/>
</dbReference>
<reference evidence="13 14" key="2">
    <citation type="journal article" date="2014" name="Curr. Biol.">
        <title>Symbiont-Supplemented Maternal Investment Underpinning Host's Ecological Adaptation.</title>
        <authorList>
            <person name="Kaiwa N."/>
            <person name="Hosokawa T."/>
            <person name="Nikoh N."/>
            <person name="Tanahashi M."/>
            <person name="Moriyama M."/>
            <person name="Meng X.Y."/>
            <person name="Maeda T."/>
            <person name="Yamaguchi K."/>
            <person name="Shigenobu S."/>
            <person name="Ito M."/>
            <person name="Fukatsu T."/>
        </authorList>
    </citation>
    <scope>NUCLEOTIDE SEQUENCE [LARGE SCALE GENOMIC DNA]</scope>
    <source>
        <strain evidence="13 14">UwTKB</strain>
    </source>
</reference>
<gene>
    <name evidence="11 13" type="primary">rplA</name>
    <name evidence="13" type="ORF">TGUWTKB_3740</name>
</gene>
<dbReference type="NCBIfam" id="TIGR01169">
    <property type="entry name" value="rplA_bact"/>
    <property type="match status" value="1"/>
</dbReference>
<dbReference type="FunFam" id="3.40.50.790:FF:000001">
    <property type="entry name" value="50S ribosomal protein L1"/>
    <property type="match status" value="1"/>
</dbReference>
<keyword evidence="3 11" id="KW-0820">tRNA-binding</keyword>
<dbReference type="Proteomes" id="UP000031627">
    <property type="component" value="Chromosome"/>
</dbReference>